<dbReference type="Proteomes" id="UP000444318">
    <property type="component" value="Unassembled WGS sequence"/>
</dbReference>
<evidence type="ECO:0000313" key="3">
    <source>
        <dbReference type="Proteomes" id="UP000444318"/>
    </source>
</evidence>
<comment type="caution">
    <text evidence="2">The sequence shown here is derived from an EMBL/GenBank/DDBJ whole genome shotgun (WGS) entry which is preliminary data.</text>
</comment>
<keyword evidence="1" id="KW-0732">Signal</keyword>
<organism evidence="2 3">
    <name type="scientific">Rugamonas rivuli</name>
    <dbReference type="NCBI Taxonomy" id="2743358"/>
    <lineage>
        <taxon>Bacteria</taxon>
        <taxon>Pseudomonadati</taxon>
        <taxon>Pseudomonadota</taxon>
        <taxon>Betaproteobacteria</taxon>
        <taxon>Burkholderiales</taxon>
        <taxon>Oxalobacteraceae</taxon>
        <taxon>Telluria group</taxon>
        <taxon>Rugamonas</taxon>
    </lineage>
</organism>
<feature type="signal peptide" evidence="1">
    <location>
        <begin position="1"/>
        <end position="25"/>
    </location>
</feature>
<sequence length="625" mass="67636">MKKMLSARQAVLLSSLLLTAGAASADTGLSISNTKTSNDGTYVYYEFDYTGTPNFVRVFIDTDTNAASGYAKGDIGAEFMIENGVLFKYSGSGKSDWKWQVDDTNNGRIAGYWVGNGKAKLMVKRSSIGADVSAGQADNLVFDIQDASTSRSSDKLPYVYSRVTVPTLERFELVTSDGLQQGAQGDHAWSPNNDWGGHMSRVVTTADGTVYMLNLVLTGEGGVQEGWQLRKRTQASGTWEAVASGPSLDEAHLLLSPITGKVYVIAHPDGKPAIGVEPSFTMQAIPGGWSQLTRSQRHYGNAGIGENGQICLKASSEGRDTGDTYTQYNCTKETQGEPTFAEGTFDSQYIRDRSVYDYIFPGVANSLFFTSSQLDLTKEIAGYPRYTGNSYVFNGVKGFVFPSGRTWEVMEPLGVNDKPTATVAPELQQIDAYVDTKGRAFSIALKHTTDGNSPWIGNSYDLSVTDPVTGRGIYQGTLKGLTTGSGHIVEDAHKNLYLIWSWVFNSTVLKVFQLNEGTDAAGAPAFSLTLAADLTNSFAPFDRGWQQMAYAAATSRALYLASPRGGTARSGSVDGYLNACATEFDAPVVVNGQMQARPGYKVAKCFGDENKGQMKLIYFRIRLPD</sequence>
<dbReference type="AlphaFoldDB" id="A0A843SCX6"/>
<accession>A0A843SCX6</accession>
<keyword evidence="3" id="KW-1185">Reference proteome</keyword>
<name>A0A843SCX6_9BURK</name>
<protein>
    <recommendedName>
        <fullName evidence="4">DUF4374 domain-containing protein</fullName>
    </recommendedName>
</protein>
<gene>
    <name evidence="2" type="ORF">GEV01_10985</name>
</gene>
<dbReference type="EMBL" id="WHUF01000003">
    <property type="protein sequence ID" value="MQA20031.1"/>
    <property type="molecule type" value="Genomic_DNA"/>
</dbReference>
<feature type="chain" id="PRO_5032600431" description="DUF4374 domain-containing protein" evidence="1">
    <location>
        <begin position="26"/>
        <end position="625"/>
    </location>
</feature>
<evidence type="ECO:0008006" key="4">
    <source>
        <dbReference type="Google" id="ProtNLM"/>
    </source>
</evidence>
<dbReference type="RefSeq" id="WP_152804253.1">
    <property type="nucleotide sequence ID" value="NZ_WHUF01000003.1"/>
</dbReference>
<proteinExistence type="predicted"/>
<evidence type="ECO:0000256" key="1">
    <source>
        <dbReference type="SAM" id="SignalP"/>
    </source>
</evidence>
<evidence type="ECO:0000313" key="2">
    <source>
        <dbReference type="EMBL" id="MQA20031.1"/>
    </source>
</evidence>
<reference evidence="2 3" key="1">
    <citation type="submission" date="2019-10" db="EMBL/GenBank/DDBJ databases">
        <title>Two novel species isolated from a subtropical stream in China.</title>
        <authorList>
            <person name="Lu H."/>
        </authorList>
    </citation>
    <scope>NUCLEOTIDE SEQUENCE [LARGE SCALE GENOMIC DNA]</scope>
    <source>
        <strain evidence="2 3">FT103W</strain>
    </source>
</reference>